<dbReference type="GO" id="GO:0005886">
    <property type="term" value="C:plasma membrane"/>
    <property type="evidence" value="ECO:0007669"/>
    <property type="project" value="UniProtKB-SubCell"/>
</dbReference>
<evidence type="ECO:0000256" key="6">
    <source>
        <dbReference type="ARBA" id="ARBA00022989"/>
    </source>
</evidence>
<feature type="transmembrane region" description="Helical" evidence="9">
    <location>
        <begin position="9"/>
        <end position="29"/>
    </location>
</feature>
<dbReference type="GO" id="GO:0008324">
    <property type="term" value="F:monoatomic cation transmembrane transporter activity"/>
    <property type="evidence" value="ECO:0007669"/>
    <property type="project" value="InterPro"/>
</dbReference>
<feature type="transmembrane region" description="Helical" evidence="9">
    <location>
        <begin position="445"/>
        <end position="467"/>
    </location>
</feature>
<evidence type="ECO:0000256" key="2">
    <source>
        <dbReference type="ARBA" id="ARBA00009137"/>
    </source>
</evidence>
<feature type="transmembrane region" description="Helical" evidence="9">
    <location>
        <begin position="227"/>
        <end position="249"/>
    </location>
</feature>
<evidence type="ECO:0000256" key="7">
    <source>
        <dbReference type="ARBA" id="ARBA00023065"/>
    </source>
</evidence>
<dbReference type="AlphaFoldDB" id="A0A7K4BYJ4"/>
<dbReference type="PANTHER" id="PTHR32024:SF2">
    <property type="entry name" value="TRK SYSTEM POTASSIUM UPTAKE PROTEIN TRKG-RELATED"/>
    <property type="match status" value="1"/>
</dbReference>
<keyword evidence="4" id="KW-1003">Cell membrane</keyword>
<evidence type="ECO:0000313" key="10">
    <source>
        <dbReference type="EMBL" id="NMA44326.1"/>
    </source>
</evidence>
<evidence type="ECO:0000256" key="4">
    <source>
        <dbReference type="ARBA" id="ARBA00022475"/>
    </source>
</evidence>
<dbReference type="GO" id="GO:0030001">
    <property type="term" value="P:metal ion transport"/>
    <property type="evidence" value="ECO:0007669"/>
    <property type="project" value="UniProtKB-ARBA"/>
</dbReference>
<comment type="subcellular location">
    <subcellularLocation>
        <location evidence="1">Cell membrane</location>
        <topology evidence="1">Multi-pass membrane protein</topology>
    </subcellularLocation>
</comment>
<dbReference type="Pfam" id="PF02386">
    <property type="entry name" value="TrkH"/>
    <property type="match status" value="1"/>
</dbReference>
<gene>
    <name evidence="10" type="ORF">GX950_00735</name>
</gene>
<feature type="transmembrane region" description="Helical" evidence="9">
    <location>
        <begin position="320"/>
        <end position="339"/>
    </location>
</feature>
<feature type="transmembrane region" description="Helical" evidence="9">
    <location>
        <begin position="73"/>
        <end position="95"/>
    </location>
</feature>
<dbReference type="PANTHER" id="PTHR32024">
    <property type="entry name" value="TRK SYSTEM POTASSIUM UPTAKE PROTEIN TRKG-RELATED"/>
    <property type="match status" value="1"/>
</dbReference>
<proteinExistence type="inferred from homology"/>
<sequence>MFELDKTDLLIIIQTLANMMILLGVALLLPSLIAHYSNETIFFQTFVTTALITIIIGILAKKLIKPKKALMKHAIISIALGWFLFGAISAIPFLFLGLNPIDAFFESISGLTGTGITIIPNLEVLPSSILFWRGLIQWLGGFGIVVMALLIYEKPETAMNLFSAEGRNEDFFPNIKKIARMIVAIYFLYTFIGIILYLISGMNLFDATIHSFTSIATGGFSTKNNGIGFFGFGAAIVTIILTVLGGISFESHYSLLTGKFKKFIKNPELKFFFLIVIIATILIFINTYFSNENTYFESFFYVISSLTSTGTIFGLDLSTLPALTIFIIIILMAIGASYGSTSGGLKLWRILILYQVVKREIHRAFLPQKAVTPIMLGGKIVSEEKALKALSYISLYLAFILAGSIIFMYAGFGLIDSIFTVVSAIGNNGLLTISQKSILLMEPPLKILLTLIMIVGRMEIVPFLVLLKSTGIGSKIR</sequence>
<feature type="transmembrane region" description="Helical" evidence="9">
    <location>
        <begin position="395"/>
        <end position="425"/>
    </location>
</feature>
<keyword evidence="3" id="KW-0813">Transport</keyword>
<feature type="transmembrane region" description="Helical" evidence="9">
    <location>
        <begin position="269"/>
        <end position="289"/>
    </location>
</feature>
<keyword evidence="7" id="KW-0406">Ion transport</keyword>
<evidence type="ECO:0000256" key="5">
    <source>
        <dbReference type="ARBA" id="ARBA00022692"/>
    </source>
</evidence>
<evidence type="ECO:0000256" key="9">
    <source>
        <dbReference type="SAM" id="Phobius"/>
    </source>
</evidence>
<keyword evidence="5 9" id="KW-0812">Transmembrane</keyword>
<evidence type="ECO:0000256" key="1">
    <source>
        <dbReference type="ARBA" id="ARBA00004651"/>
    </source>
</evidence>
<evidence type="ECO:0000313" key="11">
    <source>
        <dbReference type="Proteomes" id="UP000526302"/>
    </source>
</evidence>
<evidence type="ECO:0000256" key="8">
    <source>
        <dbReference type="ARBA" id="ARBA00023136"/>
    </source>
</evidence>
<feature type="transmembrane region" description="Helical" evidence="9">
    <location>
        <begin position="130"/>
        <end position="152"/>
    </location>
</feature>
<feature type="transmembrane region" description="Helical" evidence="9">
    <location>
        <begin position="178"/>
        <end position="199"/>
    </location>
</feature>
<dbReference type="Proteomes" id="UP000526302">
    <property type="component" value="Unassembled WGS sequence"/>
</dbReference>
<accession>A0A7K4BYJ4</accession>
<evidence type="ECO:0000256" key="3">
    <source>
        <dbReference type="ARBA" id="ARBA00022448"/>
    </source>
</evidence>
<name>A0A7K4BYJ4_9ARCH</name>
<dbReference type="InterPro" id="IPR003445">
    <property type="entry name" value="Cat_transpt"/>
</dbReference>
<comment type="similarity">
    <text evidence="2">Belongs to the TrkH potassium transport family.</text>
</comment>
<keyword evidence="6 9" id="KW-1133">Transmembrane helix</keyword>
<protein>
    <submittedName>
        <fullName evidence="10">TrkH family potassium uptake protein</fullName>
    </submittedName>
</protein>
<keyword evidence="8 9" id="KW-0472">Membrane</keyword>
<reference evidence="10 11" key="1">
    <citation type="journal article" date="2020" name="Biotechnol. Biofuels">
        <title>New insights from the biogas microbiome by comprehensive genome-resolved metagenomics of nearly 1600 species originating from multiple anaerobic digesters.</title>
        <authorList>
            <person name="Campanaro S."/>
            <person name="Treu L."/>
            <person name="Rodriguez-R L.M."/>
            <person name="Kovalovszki A."/>
            <person name="Ziels R.M."/>
            <person name="Maus I."/>
            <person name="Zhu X."/>
            <person name="Kougias P.G."/>
            <person name="Basile A."/>
            <person name="Luo G."/>
            <person name="Schluter A."/>
            <person name="Konstantinidis K.T."/>
            <person name="Angelidaki I."/>
        </authorList>
    </citation>
    <scope>NUCLEOTIDE SEQUENCE [LARGE SCALE GENOMIC DNA]</scope>
    <source>
        <strain evidence="10">AS22ysBPME_79</strain>
    </source>
</reference>
<comment type="caution">
    <text evidence="10">The sequence shown here is derived from an EMBL/GenBank/DDBJ whole genome shotgun (WGS) entry which is preliminary data.</text>
</comment>
<dbReference type="EMBL" id="JAAZKV010000007">
    <property type="protein sequence ID" value="NMA44326.1"/>
    <property type="molecule type" value="Genomic_DNA"/>
</dbReference>
<feature type="transmembrane region" description="Helical" evidence="9">
    <location>
        <begin position="41"/>
        <end position="61"/>
    </location>
</feature>
<organism evidence="10 11">
    <name type="scientific">Candidatus Iainarchaeum sp</name>
    <dbReference type="NCBI Taxonomy" id="3101447"/>
    <lineage>
        <taxon>Archaea</taxon>
        <taxon>Candidatus Iainarchaeota</taxon>
        <taxon>Candidatus Iainarchaeia</taxon>
        <taxon>Candidatus Iainarchaeales</taxon>
        <taxon>Candidatus Iainarchaeaceae</taxon>
        <taxon>Candidatus Iainarchaeum</taxon>
    </lineage>
</organism>